<sequence length="1110" mass="118466">MSMAENQYSRDYKNGESDDRDEDPLAELARIVGYDVDAEDSQDQQNEVDLEVDLEEELMRELDAGDDQATGHRVDDAAVARTAIDHEIEISDDFDFGDLSGEFESATDENNSNEPEVDSSLPDAPSVDDDALASLDEAADAERTDDEGVSDTPVIDFDAFYSTFSLSGEAETEEPVSDEAPTSDIVELEDQEQKPADEPNPFDLDALFAQSIEDEDAPQEKSPGAELTEEPEADFESLSLEDLHAEIEKTASDDKQSDDVTPDAVGAVAEEIKGEAETLPDQPAALHPFADSTDLPPLDFDALFEGDITENDFEPESELDLEGIDFSDPDEDAQHSETAESEAFQEHNTGSQGAKNDMNRPPSNDGPGKEPKNEQWPNARQETDETALSLEAELQAAFDALEGKSGSEQSPADPYRPEQAMYPSPDPYGDHEGDAEFTATLAELDNASRSEDGPYSEEAIASPDDDHAAPMEEDPIRPFQSYATPKPLATPDADSSAEYDNPVDEAADEQGLDLGDLLAAEIGEVESSVGSDETDYDQSPFDAGDIVEDDMAPDDMGVIEVPEYEEEETAATVPLDEDLNLSLEDELAAISVDVDASSYSASASDDRSEEPYDESEFLSEYADPAVAAEVAAHANALSHEFSDQSTHYEQEAPDWTDEPIEEFSEGDDFEDDDYPQQGYAATARYAEEDLDPEFAMDEFPELDEIRSESGRSKLVYGGVAVVALLLVGGAGFYWWDSSLQSSGQGEPPVIAASSDPVKIKPADPGGKTVPNQDLAVYDRVAGDGAETPTQENLVSTEEEPIDVVQRTLNPESLPLEGRSGVAEPVGSSAKSEDRLTANSMNPDPAAAADESYGVAPKRVRTLIVKPDGTIVSREQEPNAERSAFANDASTSGEDLPVSSSARLSVQETGETSAAQEPLPGSSAASGQQAAASALPPIDENIRNSGEIPLPAARPASTAATTSANQSQTQLASATTTRAAETANADGAGTNLRSSIQAPVPTSRPAEQPVDIVEAVTDRGNLAGSSQTASAGGYSVQISSQASEDAARADYNRQAQQYASVLGGRNAQIVRADIEGRGVFYRVRIPAGSKEEATRLCDSLKNAGGNCFVAR</sequence>
<feature type="compositionally biased region" description="Basic and acidic residues" evidence="1">
    <location>
        <begin position="464"/>
        <end position="476"/>
    </location>
</feature>
<reference evidence="3" key="1">
    <citation type="submission" date="2021-08" db="EMBL/GenBank/DDBJ databases">
        <title>Hoeflea bacterium WL0058 sp. nov., isolated from the sediment.</title>
        <authorList>
            <person name="Wang L."/>
            <person name="Zhang D."/>
        </authorList>
    </citation>
    <scope>NUCLEOTIDE SEQUENCE</scope>
    <source>
        <strain evidence="3">WL0058</strain>
    </source>
</reference>
<evidence type="ECO:0000313" key="3">
    <source>
        <dbReference type="EMBL" id="MBW8637150.1"/>
    </source>
</evidence>
<dbReference type="InterPro" id="IPR007730">
    <property type="entry name" value="SPOR-like_dom"/>
</dbReference>
<name>A0AAE2ZMD0_9HYPH</name>
<gene>
    <name evidence="3" type="ORF">K1W69_08125</name>
</gene>
<evidence type="ECO:0000256" key="1">
    <source>
        <dbReference type="SAM" id="MobiDB-lite"/>
    </source>
</evidence>
<feature type="compositionally biased region" description="Basic and acidic residues" evidence="1">
    <location>
        <begin position="641"/>
        <end position="650"/>
    </location>
</feature>
<organism evidence="3 4">
    <name type="scientific">Flavimaribacter sediminis</name>
    <dbReference type="NCBI Taxonomy" id="2865987"/>
    <lineage>
        <taxon>Bacteria</taxon>
        <taxon>Pseudomonadati</taxon>
        <taxon>Pseudomonadota</taxon>
        <taxon>Alphaproteobacteria</taxon>
        <taxon>Hyphomicrobiales</taxon>
        <taxon>Rhizobiaceae</taxon>
        <taxon>Flavimaribacter</taxon>
    </lineage>
</organism>
<dbReference type="RefSeq" id="WP_220227769.1">
    <property type="nucleotide sequence ID" value="NZ_JAICBX010000001.1"/>
</dbReference>
<feature type="region of interest" description="Disordered" evidence="1">
    <location>
        <begin position="641"/>
        <end position="678"/>
    </location>
</feature>
<feature type="compositionally biased region" description="Basic and acidic residues" evidence="1">
    <location>
        <begin position="8"/>
        <end position="17"/>
    </location>
</feature>
<feature type="compositionally biased region" description="Acidic residues" evidence="1">
    <location>
        <begin position="126"/>
        <end position="149"/>
    </location>
</feature>
<feature type="compositionally biased region" description="Low complexity" evidence="1">
    <location>
        <begin position="948"/>
        <end position="984"/>
    </location>
</feature>
<feature type="compositionally biased region" description="Acidic residues" evidence="1">
    <location>
        <begin position="651"/>
        <end position="674"/>
    </location>
</feature>
<dbReference type="Pfam" id="PF05036">
    <property type="entry name" value="SPOR"/>
    <property type="match status" value="1"/>
</dbReference>
<dbReference type="GO" id="GO:0042834">
    <property type="term" value="F:peptidoglycan binding"/>
    <property type="evidence" value="ECO:0007669"/>
    <property type="project" value="InterPro"/>
</dbReference>
<feature type="compositionally biased region" description="Basic and acidic residues" evidence="1">
    <location>
        <begin position="241"/>
        <end position="258"/>
    </location>
</feature>
<feature type="compositionally biased region" description="Acidic residues" evidence="1">
    <location>
        <begin position="302"/>
        <end position="331"/>
    </location>
</feature>
<feature type="domain" description="SPOR" evidence="2">
    <location>
        <begin position="1027"/>
        <end position="1110"/>
    </location>
</feature>
<dbReference type="Proteomes" id="UP001196509">
    <property type="component" value="Unassembled WGS sequence"/>
</dbReference>
<comment type="caution">
    <text evidence="3">The sequence shown here is derived from an EMBL/GenBank/DDBJ whole genome shotgun (WGS) entry which is preliminary data.</text>
</comment>
<keyword evidence="4" id="KW-1185">Reference proteome</keyword>
<feature type="compositionally biased region" description="Low complexity" evidence="1">
    <location>
        <begin position="592"/>
        <end position="603"/>
    </location>
</feature>
<dbReference type="AlphaFoldDB" id="A0AAE2ZMD0"/>
<feature type="region of interest" description="Disordered" evidence="1">
    <location>
        <begin position="1"/>
        <end position="25"/>
    </location>
</feature>
<protein>
    <submittedName>
        <fullName evidence="3">SPOR domain-containing protein</fullName>
    </submittedName>
</protein>
<feature type="compositionally biased region" description="Polar residues" evidence="1">
    <location>
        <begin position="887"/>
        <end position="914"/>
    </location>
</feature>
<feature type="region of interest" description="Disordered" evidence="1">
    <location>
        <begin position="592"/>
        <end position="620"/>
    </location>
</feature>
<dbReference type="EMBL" id="JAICBX010000001">
    <property type="protein sequence ID" value="MBW8637150.1"/>
    <property type="molecule type" value="Genomic_DNA"/>
</dbReference>
<dbReference type="Gene3D" id="3.30.70.1070">
    <property type="entry name" value="Sporulation related repeat"/>
    <property type="match status" value="1"/>
</dbReference>
<feature type="region of interest" description="Disordered" evidence="1">
    <location>
        <begin position="807"/>
        <end position="1007"/>
    </location>
</feature>
<dbReference type="InterPro" id="IPR036680">
    <property type="entry name" value="SPOR-like_sf"/>
</dbReference>
<feature type="compositionally biased region" description="Acidic residues" evidence="1">
    <location>
        <begin position="495"/>
        <end position="511"/>
    </location>
</feature>
<accession>A0AAE2ZMD0</accession>
<feature type="region of interest" description="Disordered" evidence="1">
    <location>
        <begin position="93"/>
        <end position="550"/>
    </location>
</feature>
<dbReference type="PROSITE" id="PS51724">
    <property type="entry name" value="SPOR"/>
    <property type="match status" value="1"/>
</dbReference>
<evidence type="ECO:0000313" key="4">
    <source>
        <dbReference type="Proteomes" id="UP001196509"/>
    </source>
</evidence>
<proteinExistence type="predicted"/>
<feature type="compositionally biased region" description="Low complexity" evidence="1">
    <location>
        <begin position="920"/>
        <end position="933"/>
    </location>
</feature>
<evidence type="ECO:0000259" key="2">
    <source>
        <dbReference type="PROSITE" id="PS51724"/>
    </source>
</evidence>